<feature type="compositionally biased region" description="Low complexity" evidence="1">
    <location>
        <begin position="101"/>
        <end position="111"/>
    </location>
</feature>
<feature type="compositionally biased region" description="Basic and acidic residues" evidence="1">
    <location>
        <begin position="152"/>
        <end position="177"/>
    </location>
</feature>
<feature type="region of interest" description="Disordered" evidence="1">
    <location>
        <begin position="1"/>
        <end position="207"/>
    </location>
</feature>
<feature type="compositionally biased region" description="Polar residues" evidence="1">
    <location>
        <begin position="121"/>
        <end position="130"/>
    </location>
</feature>
<proteinExistence type="predicted"/>
<dbReference type="EMBL" id="JAPUFD010000015">
    <property type="protein sequence ID" value="MDI1491803.1"/>
    <property type="molecule type" value="Genomic_DNA"/>
</dbReference>
<evidence type="ECO:0000256" key="1">
    <source>
        <dbReference type="SAM" id="MobiDB-lite"/>
    </source>
</evidence>
<feature type="compositionally biased region" description="Basic and acidic residues" evidence="1">
    <location>
        <begin position="1"/>
        <end position="22"/>
    </location>
</feature>
<organism evidence="2 3">
    <name type="scientific">Ramalina farinacea</name>
    <dbReference type="NCBI Taxonomy" id="258253"/>
    <lineage>
        <taxon>Eukaryota</taxon>
        <taxon>Fungi</taxon>
        <taxon>Dikarya</taxon>
        <taxon>Ascomycota</taxon>
        <taxon>Pezizomycotina</taxon>
        <taxon>Lecanoromycetes</taxon>
        <taxon>OSLEUM clade</taxon>
        <taxon>Lecanoromycetidae</taxon>
        <taxon>Lecanorales</taxon>
        <taxon>Lecanorineae</taxon>
        <taxon>Ramalinaceae</taxon>
        <taxon>Ramalina</taxon>
    </lineage>
</organism>
<evidence type="ECO:0000313" key="3">
    <source>
        <dbReference type="Proteomes" id="UP001161017"/>
    </source>
</evidence>
<evidence type="ECO:0000313" key="2">
    <source>
        <dbReference type="EMBL" id="MDI1491803.1"/>
    </source>
</evidence>
<name>A0AA43QSH2_9LECA</name>
<feature type="compositionally biased region" description="Acidic residues" evidence="1">
    <location>
        <begin position="53"/>
        <end position="63"/>
    </location>
</feature>
<sequence length="207" mass="22839">MFGDGEVGKRDTDDKGDGFRDIDDIEGDSECSAGRQNSDAAGPIATGPKELADDSDSDSDLEILGDKTGHGLSDGLMDPDFESQAWTSGAKKPFRPPPPSQSKSQSKSQFFEVDEVPDPTPLTSLSQVRSTGVDFPRSTRTSRGVARTKTPAQREADREKKERQRRREVDKRAQLRRSEKRAKKLLEPRKEDVSQIEAGMQELMSSP</sequence>
<dbReference type="Proteomes" id="UP001161017">
    <property type="component" value="Unassembled WGS sequence"/>
</dbReference>
<gene>
    <name evidence="2" type="ORF">OHK93_003014</name>
</gene>
<accession>A0AA43QSH2</accession>
<reference evidence="2" key="1">
    <citation type="journal article" date="2023" name="Genome Biol. Evol.">
        <title>First Whole Genome Sequence and Flow Cytometry Genome Size Data for the Lichen-Forming Fungus Ramalina farinacea (Ascomycota).</title>
        <authorList>
            <person name="Llewellyn T."/>
            <person name="Mian S."/>
            <person name="Hill R."/>
            <person name="Leitch I.J."/>
            <person name="Gaya E."/>
        </authorList>
    </citation>
    <scope>NUCLEOTIDE SEQUENCE</scope>
    <source>
        <strain evidence="2">LIQ254RAFAR</strain>
    </source>
</reference>
<keyword evidence="3" id="KW-1185">Reference proteome</keyword>
<feature type="compositionally biased region" description="Basic and acidic residues" evidence="1">
    <location>
        <begin position="184"/>
        <end position="193"/>
    </location>
</feature>
<protein>
    <submittedName>
        <fullName evidence="2">Uncharacterized protein</fullName>
    </submittedName>
</protein>
<dbReference type="AlphaFoldDB" id="A0AA43QSH2"/>
<comment type="caution">
    <text evidence="2">The sequence shown here is derived from an EMBL/GenBank/DDBJ whole genome shotgun (WGS) entry which is preliminary data.</text>
</comment>